<keyword evidence="1" id="KW-1133">Transmembrane helix</keyword>
<evidence type="ECO:0000313" key="4">
    <source>
        <dbReference type="Proteomes" id="UP000007842"/>
    </source>
</evidence>
<dbReference type="InterPro" id="IPR055568">
    <property type="entry name" value="DUF7144"/>
</dbReference>
<name>G8X3K2_STREN</name>
<dbReference type="KEGG" id="scy:SCATT_50040"/>
<proteinExistence type="predicted"/>
<feature type="transmembrane region" description="Helical" evidence="1">
    <location>
        <begin position="74"/>
        <end position="93"/>
    </location>
</feature>
<dbReference type="PATRIC" id="fig|1003195.29.peg.4992"/>
<evidence type="ECO:0000313" key="3">
    <source>
        <dbReference type="EMBL" id="AEW97375.1"/>
    </source>
</evidence>
<dbReference type="Pfam" id="PF23636">
    <property type="entry name" value="DUF7144"/>
    <property type="match status" value="1"/>
</dbReference>
<evidence type="ECO:0000259" key="2">
    <source>
        <dbReference type="Pfam" id="PF23636"/>
    </source>
</evidence>
<keyword evidence="1" id="KW-0472">Membrane</keyword>
<reference evidence="4" key="1">
    <citation type="submission" date="2011-12" db="EMBL/GenBank/DDBJ databases">
        <title>Complete genome sequence of Streptomyces cattleya strain DSM 46488.</title>
        <authorList>
            <person name="Ou H.-Y."/>
            <person name="Li P."/>
            <person name="Zhao C."/>
            <person name="O'Hagan D."/>
            <person name="Deng Z."/>
        </authorList>
    </citation>
    <scope>NUCLEOTIDE SEQUENCE [LARGE SCALE GENOMIC DNA]</scope>
    <source>
        <strain evidence="4">ATCC 35852 / DSM 46488 / JCM 4925 / NBRC 14057 / NRRL 8057</strain>
    </source>
</reference>
<feature type="transmembrane region" description="Helical" evidence="1">
    <location>
        <begin position="99"/>
        <end position="116"/>
    </location>
</feature>
<organism evidence="3 4">
    <name type="scientific">Streptantibioticus cattleyicolor (strain ATCC 35852 / DSM 46488 / JCM 4925 / NBRC 14057 / NRRL 8057)</name>
    <name type="common">Streptomyces cattleya</name>
    <dbReference type="NCBI Taxonomy" id="1003195"/>
    <lineage>
        <taxon>Bacteria</taxon>
        <taxon>Bacillati</taxon>
        <taxon>Actinomycetota</taxon>
        <taxon>Actinomycetes</taxon>
        <taxon>Kitasatosporales</taxon>
        <taxon>Streptomycetaceae</taxon>
        <taxon>Streptantibioticus</taxon>
    </lineage>
</organism>
<evidence type="ECO:0000256" key="1">
    <source>
        <dbReference type="SAM" id="Phobius"/>
    </source>
</evidence>
<keyword evidence="4" id="KW-1185">Reference proteome</keyword>
<dbReference type="EMBL" id="CP003219">
    <property type="protein sequence ID" value="AEW97375.1"/>
    <property type="molecule type" value="Genomic_DNA"/>
</dbReference>
<protein>
    <submittedName>
        <fullName evidence="3">Integral membrane protein</fullName>
    </submittedName>
</protein>
<gene>
    <name evidence="3" type="ordered locus">SCATT_50040</name>
</gene>
<dbReference type="HOGENOM" id="CLU_118603_1_0_11"/>
<feature type="domain" description="DUF7144" evidence="2">
    <location>
        <begin position="7"/>
        <end position="119"/>
    </location>
</feature>
<keyword evidence="1" id="KW-0812">Transmembrane</keyword>
<dbReference type="Proteomes" id="UP000007842">
    <property type="component" value="Chromosome"/>
</dbReference>
<dbReference type="eggNOG" id="ENOG5032TA6">
    <property type="taxonomic scope" value="Bacteria"/>
</dbReference>
<accession>G8X3K2</accession>
<sequence length="126" mass="13204">MWAAGGTVFAGVLMLVDGVLGVLGGIAGIARDDVYAAIGDYLFRFDPVTWGWIHLSLGVLSVAVGWGVLAGAAWARAVGVALAAAVVVVNVGWLPYQPAWAVITVAIGLFVIWSLCTDRPAARRRR</sequence>
<dbReference type="STRING" id="1003195.SCATT_50040"/>
<feature type="transmembrane region" description="Helical" evidence="1">
    <location>
        <begin position="7"/>
        <end position="30"/>
    </location>
</feature>
<dbReference type="AlphaFoldDB" id="G8X3K2"/>
<feature type="transmembrane region" description="Helical" evidence="1">
    <location>
        <begin position="50"/>
        <end position="69"/>
    </location>
</feature>